<keyword evidence="4 6" id="KW-1133">Transmembrane helix</keyword>
<evidence type="ECO:0000256" key="3">
    <source>
        <dbReference type="ARBA" id="ARBA00022692"/>
    </source>
</evidence>
<evidence type="ECO:0000256" key="4">
    <source>
        <dbReference type="ARBA" id="ARBA00022989"/>
    </source>
</evidence>
<dbReference type="AlphaFoldDB" id="A0A8S3YPI2"/>
<evidence type="ECO:0000256" key="2">
    <source>
        <dbReference type="ARBA" id="ARBA00006840"/>
    </source>
</evidence>
<feature type="transmembrane region" description="Helical" evidence="6">
    <location>
        <begin position="56"/>
        <end position="83"/>
    </location>
</feature>
<dbReference type="GO" id="GO:0005886">
    <property type="term" value="C:plasma membrane"/>
    <property type="evidence" value="ECO:0007669"/>
    <property type="project" value="TreeGrafter"/>
</dbReference>
<dbReference type="EMBL" id="CAJHNH020000224">
    <property type="protein sequence ID" value="CAG5116246.1"/>
    <property type="molecule type" value="Genomic_DNA"/>
</dbReference>
<dbReference type="PANTHER" id="PTHR19282">
    <property type="entry name" value="TETRASPANIN"/>
    <property type="match status" value="1"/>
</dbReference>
<dbReference type="InterPro" id="IPR018499">
    <property type="entry name" value="Tetraspanin/Peripherin"/>
</dbReference>
<keyword evidence="5 6" id="KW-0472">Membrane</keyword>
<dbReference type="SUPFAM" id="SSF48652">
    <property type="entry name" value="Tetraspanin"/>
    <property type="match status" value="1"/>
</dbReference>
<name>A0A8S3YPI2_9EUPU</name>
<sequence>MLNRRDDNGCCSRTFLKSIMVAFNSFFWLSGLAFLLCGLGSLLLRHHYISLLDSHLFPITTYLFIAIGGVILLVGILGCVGTLKELRCCLIFYAFALMFVFLLETCAGALAYMYESTIHEELTRNLNQTIASKYYLDTDVTRAVDHMQSTFQCCGVSGVSDWESSLWAAERRLINDTIAVPISCCIAQNSSCASLSNVFQEGCVVELEKFIRLHLILIGGVALGLSILQIFGIVFSCCLAQKVKEEIDL</sequence>
<keyword evidence="8" id="KW-1185">Reference proteome</keyword>
<evidence type="ECO:0000256" key="6">
    <source>
        <dbReference type="RuleBase" id="RU361218"/>
    </source>
</evidence>
<proteinExistence type="inferred from homology"/>
<evidence type="ECO:0000256" key="1">
    <source>
        <dbReference type="ARBA" id="ARBA00004141"/>
    </source>
</evidence>
<organism evidence="7 8">
    <name type="scientific">Candidula unifasciata</name>
    <dbReference type="NCBI Taxonomy" id="100452"/>
    <lineage>
        <taxon>Eukaryota</taxon>
        <taxon>Metazoa</taxon>
        <taxon>Spiralia</taxon>
        <taxon>Lophotrochozoa</taxon>
        <taxon>Mollusca</taxon>
        <taxon>Gastropoda</taxon>
        <taxon>Heterobranchia</taxon>
        <taxon>Euthyneura</taxon>
        <taxon>Panpulmonata</taxon>
        <taxon>Eupulmonata</taxon>
        <taxon>Stylommatophora</taxon>
        <taxon>Helicina</taxon>
        <taxon>Helicoidea</taxon>
        <taxon>Geomitridae</taxon>
        <taxon>Candidula</taxon>
    </lineage>
</organism>
<reference evidence="7" key="1">
    <citation type="submission" date="2021-04" db="EMBL/GenBank/DDBJ databases">
        <authorList>
            <consortium name="Molecular Ecology Group"/>
        </authorList>
    </citation>
    <scope>NUCLEOTIDE SEQUENCE</scope>
</reference>
<dbReference type="PIRSF" id="PIRSF002419">
    <property type="entry name" value="Tetraspanin"/>
    <property type="match status" value="1"/>
</dbReference>
<dbReference type="OrthoDB" id="9993879at2759"/>
<comment type="similarity">
    <text evidence="2 6">Belongs to the tetraspanin (TM4SF) family.</text>
</comment>
<evidence type="ECO:0000313" key="7">
    <source>
        <dbReference type="EMBL" id="CAG5116246.1"/>
    </source>
</evidence>
<feature type="transmembrane region" description="Helical" evidence="6">
    <location>
        <begin position="21"/>
        <end position="44"/>
    </location>
</feature>
<dbReference type="PRINTS" id="PR00259">
    <property type="entry name" value="TMFOUR"/>
</dbReference>
<dbReference type="InterPro" id="IPR008952">
    <property type="entry name" value="Tetraspanin_EC2_sf"/>
</dbReference>
<comment type="subcellular location">
    <subcellularLocation>
        <location evidence="1 6">Membrane</location>
        <topology evidence="1 6">Multi-pass membrane protein</topology>
    </subcellularLocation>
</comment>
<dbReference type="Gene3D" id="1.10.1450.10">
    <property type="entry name" value="Tetraspanin"/>
    <property type="match status" value="1"/>
</dbReference>
<feature type="transmembrane region" description="Helical" evidence="6">
    <location>
        <begin position="215"/>
        <end position="240"/>
    </location>
</feature>
<dbReference type="Proteomes" id="UP000678393">
    <property type="component" value="Unassembled WGS sequence"/>
</dbReference>
<feature type="transmembrane region" description="Helical" evidence="6">
    <location>
        <begin position="90"/>
        <end position="114"/>
    </location>
</feature>
<gene>
    <name evidence="7" type="ORF">CUNI_LOCUS1804</name>
</gene>
<accession>A0A8S3YPI2</accession>
<dbReference type="InterPro" id="IPR000301">
    <property type="entry name" value="Tetraspanin_animals"/>
</dbReference>
<dbReference type="Pfam" id="PF00335">
    <property type="entry name" value="Tetraspanin"/>
    <property type="match status" value="1"/>
</dbReference>
<comment type="caution">
    <text evidence="7">The sequence shown here is derived from an EMBL/GenBank/DDBJ whole genome shotgun (WGS) entry which is preliminary data.</text>
</comment>
<evidence type="ECO:0000256" key="5">
    <source>
        <dbReference type="ARBA" id="ARBA00023136"/>
    </source>
</evidence>
<protein>
    <recommendedName>
        <fullName evidence="6">Tetraspanin</fullName>
    </recommendedName>
</protein>
<dbReference type="PANTHER" id="PTHR19282:SF544">
    <property type="entry name" value="TETRASPANIN"/>
    <property type="match status" value="1"/>
</dbReference>
<keyword evidence="3 6" id="KW-0812">Transmembrane</keyword>
<evidence type="ECO:0000313" key="8">
    <source>
        <dbReference type="Proteomes" id="UP000678393"/>
    </source>
</evidence>